<keyword evidence="5" id="KW-0694">RNA-binding</keyword>
<dbReference type="HAMAP" id="MF_01331_B">
    <property type="entry name" value="Ribosomal_uL22_B"/>
    <property type="match status" value="1"/>
</dbReference>
<dbReference type="EMBL" id="CP144695">
    <property type="protein sequence ID" value="WVZ08780.1"/>
    <property type="molecule type" value="Genomic_DNA"/>
</dbReference>
<gene>
    <name evidence="11" type="ORF">V8G54_022126</name>
</gene>
<keyword evidence="6 10" id="KW-0689">Ribosomal protein</keyword>
<dbReference type="CDD" id="cd00336">
    <property type="entry name" value="Ribosomal_L22"/>
    <property type="match status" value="1"/>
</dbReference>
<comment type="similarity">
    <text evidence="3 10">Belongs to the universal ribosomal protein uL22 family.</text>
</comment>
<evidence type="ECO:0000256" key="9">
    <source>
        <dbReference type="ARBA" id="ARBA00035416"/>
    </source>
</evidence>
<keyword evidence="4" id="KW-0699">rRNA-binding</keyword>
<dbReference type="PANTHER" id="PTHR13501:SF8">
    <property type="entry name" value="LARGE RIBOSOMAL SUBUNIT PROTEIN UL22M"/>
    <property type="match status" value="1"/>
</dbReference>
<accession>A0AAQ3NFI1</accession>
<dbReference type="GO" id="GO:0006412">
    <property type="term" value="P:translation"/>
    <property type="evidence" value="ECO:0007669"/>
    <property type="project" value="InterPro"/>
</dbReference>
<dbReference type="InterPro" id="IPR047867">
    <property type="entry name" value="Ribosomal_uL22_bac/org-type"/>
</dbReference>
<reference evidence="11 12" key="1">
    <citation type="journal article" date="2023" name="Life. Sci Alliance">
        <title>Evolutionary insights into 3D genome organization and epigenetic landscape of Vigna mungo.</title>
        <authorList>
            <person name="Junaid A."/>
            <person name="Singh B."/>
            <person name="Bhatia S."/>
        </authorList>
    </citation>
    <scope>NUCLEOTIDE SEQUENCE [LARGE SCALE GENOMIC DNA]</scope>
    <source>
        <strain evidence="11">Urdbean</strain>
    </source>
</reference>
<evidence type="ECO:0000256" key="1">
    <source>
        <dbReference type="ARBA" id="ARBA00003478"/>
    </source>
</evidence>
<evidence type="ECO:0000256" key="3">
    <source>
        <dbReference type="ARBA" id="ARBA00009451"/>
    </source>
</evidence>
<dbReference type="AlphaFoldDB" id="A0AAQ3NFI1"/>
<keyword evidence="7 10" id="KW-0687">Ribonucleoprotein</keyword>
<comment type="function">
    <text evidence="1">The globular domain of the protein is located near the polypeptide exit tunnel on the outside of the subunit, while an extended beta-hairpin is found that lines the wall of the exit tunnel in the center of the 70S ribosome.</text>
</comment>
<name>A0AAQ3NFI1_VIGMU</name>
<evidence type="ECO:0000256" key="8">
    <source>
        <dbReference type="ARBA" id="ARBA00035285"/>
    </source>
</evidence>
<dbReference type="FunFam" id="3.90.470.10:FF:000013">
    <property type="entry name" value="50S ribosomal protein L22"/>
    <property type="match status" value="1"/>
</dbReference>
<organism evidence="11 12">
    <name type="scientific">Vigna mungo</name>
    <name type="common">Black gram</name>
    <name type="synonym">Phaseolus mungo</name>
    <dbReference type="NCBI Taxonomy" id="3915"/>
    <lineage>
        <taxon>Eukaryota</taxon>
        <taxon>Viridiplantae</taxon>
        <taxon>Streptophyta</taxon>
        <taxon>Embryophyta</taxon>
        <taxon>Tracheophyta</taxon>
        <taxon>Spermatophyta</taxon>
        <taxon>Magnoliopsida</taxon>
        <taxon>eudicotyledons</taxon>
        <taxon>Gunneridae</taxon>
        <taxon>Pentapetalae</taxon>
        <taxon>rosids</taxon>
        <taxon>fabids</taxon>
        <taxon>Fabales</taxon>
        <taxon>Fabaceae</taxon>
        <taxon>Papilionoideae</taxon>
        <taxon>50 kb inversion clade</taxon>
        <taxon>NPAAA clade</taxon>
        <taxon>indigoferoid/millettioid clade</taxon>
        <taxon>Phaseoleae</taxon>
        <taxon>Vigna</taxon>
    </lineage>
</organism>
<sequence length="407" mass="44911">MAENNRTQHSRRYCLQFVHLSRLFSIEVQISIREPVDICSIPQTKDGAVAETHFPLPSPHSQATGGSSPCQCFSSKPSHFSLSLFSYTRSDREESVDNNDANFARFLKTHFSGFPTSANPRHTISPYVNHIAAAIMDEVVIEGFGKNNVFENETVVVGENTEGNVKKKGGKRVNSDMESGEQNVKCVGLEGNERWQNQGISSTAPLLANSSEEAPVLSPLVPVSSLGGSKGEDQKQKAVTKRETVQAILKGIKQSPKKVNLVAALVRGMLVKDALIQLELTIKRAAKTVYQVIHSARANASHNHGLDPERLIVAEAFVGKGFFKKRISFHGAGKSGIRMRPECRLTVVVREITPKEEADIARLRVHNFKKLSKRERRLVPHQLIETTPVWGRKNKSTAQNFTAATTA</sequence>
<evidence type="ECO:0000256" key="2">
    <source>
        <dbReference type="ARBA" id="ARBA00003611"/>
    </source>
</evidence>
<dbReference type="PANTHER" id="PTHR13501">
    <property type="entry name" value="CHLOROPLAST 50S RIBOSOMAL PROTEIN L22-RELATED"/>
    <property type="match status" value="1"/>
</dbReference>
<evidence type="ECO:0000256" key="7">
    <source>
        <dbReference type="ARBA" id="ARBA00023274"/>
    </source>
</evidence>
<dbReference type="Gene3D" id="3.90.470.10">
    <property type="entry name" value="Ribosomal protein L22/L17"/>
    <property type="match status" value="1"/>
</dbReference>
<comment type="function">
    <text evidence="2">This protein binds specifically to 23S rRNA.</text>
</comment>
<dbReference type="GO" id="GO:0003735">
    <property type="term" value="F:structural constituent of ribosome"/>
    <property type="evidence" value="ECO:0007669"/>
    <property type="project" value="InterPro"/>
</dbReference>
<dbReference type="Proteomes" id="UP001374535">
    <property type="component" value="Chromosome 6"/>
</dbReference>
<dbReference type="SUPFAM" id="SSF54843">
    <property type="entry name" value="Ribosomal protein L22"/>
    <property type="match status" value="1"/>
</dbReference>
<evidence type="ECO:0000256" key="6">
    <source>
        <dbReference type="ARBA" id="ARBA00022980"/>
    </source>
</evidence>
<evidence type="ECO:0000313" key="11">
    <source>
        <dbReference type="EMBL" id="WVZ08780.1"/>
    </source>
</evidence>
<dbReference type="GO" id="GO:0019843">
    <property type="term" value="F:rRNA binding"/>
    <property type="evidence" value="ECO:0007669"/>
    <property type="project" value="UniProtKB-KW"/>
</dbReference>
<evidence type="ECO:0000256" key="10">
    <source>
        <dbReference type="RuleBase" id="RU004005"/>
    </source>
</evidence>
<dbReference type="InterPro" id="IPR036394">
    <property type="entry name" value="Ribosomal_uL22_sf"/>
</dbReference>
<dbReference type="GO" id="GO:0005762">
    <property type="term" value="C:mitochondrial large ribosomal subunit"/>
    <property type="evidence" value="ECO:0007669"/>
    <property type="project" value="TreeGrafter"/>
</dbReference>
<keyword evidence="12" id="KW-1185">Reference proteome</keyword>
<dbReference type="InterPro" id="IPR005727">
    <property type="entry name" value="Ribosomal_uL22_bac/chlpt-type"/>
</dbReference>
<evidence type="ECO:0000313" key="12">
    <source>
        <dbReference type="Proteomes" id="UP001374535"/>
    </source>
</evidence>
<evidence type="ECO:0000256" key="4">
    <source>
        <dbReference type="ARBA" id="ARBA00022730"/>
    </source>
</evidence>
<proteinExistence type="inferred from homology"/>
<evidence type="ECO:0000256" key="5">
    <source>
        <dbReference type="ARBA" id="ARBA00022884"/>
    </source>
</evidence>
<dbReference type="Pfam" id="PF00237">
    <property type="entry name" value="Ribosomal_L22"/>
    <property type="match status" value="1"/>
</dbReference>
<dbReference type="InterPro" id="IPR001063">
    <property type="entry name" value="Ribosomal_uL22"/>
</dbReference>
<protein>
    <recommendedName>
        <fullName evidence="8">Large ribosomal subunit protein uL22c</fullName>
    </recommendedName>
    <alternativeName>
        <fullName evidence="9">50S ribosomal protein L22, chloroplastic</fullName>
    </alternativeName>
</protein>